<proteinExistence type="predicted"/>
<feature type="transmembrane region" description="Helical" evidence="5">
    <location>
        <begin position="219"/>
        <end position="252"/>
    </location>
</feature>
<dbReference type="Gene3D" id="1.25.40.10">
    <property type="entry name" value="Tetratricopeptide repeat domain"/>
    <property type="match status" value="1"/>
</dbReference>
<dbReference type="InterPro" id="IPR051533">
    <property type="entry name" value="WaaL-like"/>
</dbReference>
<keyword evidence="3 5" id="KW-1133">Transmembrane helix</keyword>
<evidence type="ECO:0000256" key="5">
    <source>
        <dbReference type="SAM" id="Phobius"/>
    </source>
</evidence>
<reference evidence="7 8" key="1">
    <citation type="journal article" date="2016" name="Nat. Commun.">
        <title>Thousands of microbial genomes shed light on interconnected biogeochemical processes in an aquifer system.</title>
        <authorList>
            <person name="Anantharaman K."/>
            <person name="Brown C.T."/>
            <person name="Hug L.A."/>
            <person name="Sharon I."/>
            <person name="Castelle C.J."/>
            <person name="Probst A.J."/>
            <person name="Thomas B.C."/>
            <person name="Singh A."/>
            <person name="Wilkins M.J."/>
            <person name="Karaoz U."/>
            <person name="Brodie E.L."/>
            <person name="Williams K.H."/>
            <person name="Hubbard S.S."/>
            <person name="Banfield J.F."/>
        </authorList>
    </citation>
    <scope>NUCLEOTIDE SEQUENCE [LARGE SCALE GENOMIC DNA]</scope>
</reference>
<gene>
    <name evidence="7" type="ORF">A2V72_01070</name>
</gene>
<dbReference type="Pfam" id="PF04932">
    <property type="entry name" value="Wzy_C"/>
    <property type="match status" value="1"/>
</dbReference>
<evidence type="ECO:0000256" key="1">
    <source>
        <dbReference type="ARBA" id="ARBA00004141"/>
    </source>
</evidence>
<dbReference type="GO" id="GO:0016020">
    <property type="term" value="C:membrane"/>
    <property type="evidence" value="ECO:0007669"/>
    <property type="project" value="UniProtKB-SubCell"/>
</dbReference>
<feature type="transmembrane region" description="Helical" evidence="5">
    <location>
        <begin position="151"/>
        <end position="169"/>
    </location>
</feature>
<evidence type="ECO:0000259" key="6">
    <source>
        <dbReference type="Pfam" id="PF04932"/>
    </source>
</evidence>
<feature type="transmembrane region" description="Helical" evidence="5">
    <location>
        <begin position="44"/>
        <end position="63"/>
    </location>
</feature>
<evidence type="ECO:0000256" key="4">
    <source>
        <dbReference type="ARBA" id="ARBA00023136"/>
    </source>
</evidence>
<feature type="transmembrane region" description="Helical" evidence="5">
    <location>
        <begin position="84"/>
        <end position="106"/>
    </location>
</feature>
<comment type="subcellular location">
    <subcellularLocation>
        <location evidence="1">Membrane</location>
        <topology evidence="1">Multi-pass membrane protein</topology>
    </subcellularLocation>
</comment>
<evidence type="ECO:0000313" key="8">
    <source>
        <dbReference type="Proteomes" id="UP000178893"/>
    </source>
</evidence>
<dbReference type="AlphaFoldDB" id="A0A1G2DXS0"/>
<dbReference type="EMBL" id="MHLW01000004">
    <property type="protein sequence ID" value="OGZ18347.1"/>
    <property type="molecule type" value="Genomic_DNA"/>
</dbReference>
<dbReference type="SUPFAM" id="SSF48452">
    <property type="entry name" value="TPR-like"/>
    <property type="match status" value="1"/>
</dbReference>
<sequence length="843" mass="97603">MNNMGENKENNLYRVYLIGFFLILALPVISSPVLLHPTAWGKAIIFRIIISILIYFFIYLILYKNFDNTFGATTTNVLDRKNKIFWPFWLLIALFVVFLLATVFSLDPRFSFWGSPLRGDGFLNLGLIIIFSILIFLILKKSHWQKIWDFSILIGVLVSFITLFQKFNIFKNLIKGFGSRPPGTMGGPIFLGLYFLLLVFITFSFFLKEKGLKKKSFYLLASLLFIYIIFLTGSRAAYFGLFIGLAYFILTFPKKRKLIFAFKILFLVSILLGAYGIYYLNAHNLISGRLSIKMAEDDPRFSAWIVSIQAIKDHPLLGYGPENFSIAFDKYYDPSLPFISRDWGSWYDRAHSFIFEIGVTAGIPALIIYLGLFATLFWQLQKIKDNPNLPTRHSLRRQALAGGRIKSESTNIIIHGIQATFFAYSAANLFSFDVFSTYLIFFLIVAYSLSLISNSGNWDKLSLSGDKLSLSQKEEELKPGKPLFLSLLMILLICFIWFGALKPLKINAEINWADYYVRTNQCEKAIEKIESDVLPTNSVINSYAKLKYIEVIENCNQIIPGLKKSLTPNALSVLEEVKEIRPYYTRIWIFLGKYTNILIENKEAFKIRDVEELKKQADAYFEKASQLSPEREDIVSGQIQGDIISQNYQKAEERSQECIRLNPQSKYCWWLKIVSGLYLNKIEQVKKDIESAAKNDINFISKDYLYQFKIICEKTENQECFKELTDNLYSLMIYEEYHFDQEYHFDLVYISIKAEKEKILKNIIRDILGRFPETESKLRDDLNSVDKIDREMADQYINNSKKIIEIAAIIENASGSKSISFIESEYKEMEEINKINEKIKLIK</sequence>
<dbReference type="InterPro" id="IPR007016">
    <property type="entry name" value="O-antigen_ligase-rel_domated"/>
</dbReference>
<feature type="transmembrane region" description="Helical" evidence="5">
    <location>
        <begin position="353"/>
        <end position="378"/>
    </location>
</feature>
<dbReference type="InterPro" id="IPR011990">
    <property type="entry name" value="TPR-like_helical_dom_sf"/>
</dbReference>
<feature type="transmembrane region" description="Helical" evidence="5">
    <location>
        <begin position="12"/>
        <end position="32"/>
    </location>
</feature>
<evidence type="ECO:0000313" key="7">
    <source>
        <dbReference type="EMBL" id="OGZ18347.1"/>
    </source>
</evidence>
<protein>
    <recommendedName>
        <fullName evidence="6">O-antigen ligase-related domain-containing protein</fullName>
    </recommendedName>
</protein>
<feature type="domain" description="O-antigen ligase-related" evidence="6">
    <location>
        <begin position="220"/>
        <end position="370"/>
    </location>
</feature>
<accession>A0A1G2DXS0</accession>
<organism evidence="7 8">
    <name type="scientific">Candidatus Nealsonbacteria bacterium RBG_13_37_56</name>
    <dbReference type="NCBI Taxonomy" id="1801661"/>
    <lineage>
        <taxon>Bacteria</taxon>
        <taxon>Candidatus Nealsoniibacteriota</taxon>
    </lineage>
</organism>
<feature type="transmembrane region" description="Helical" evidence="5">
    <location>
        <begin position="483"/>
        <end position="501"/>
    </location>
</feature>
<comment type="caution">
    <text evidence="7">The sequence shown here is derived from an EMBL/GenBank/DDBJ whole genome shotgun (WGS) entry which is preliminary data.</text>
</comment>
<evidence type="ECO:0000256" key="2">
    <source>
        <dbReference type="ARBA" id="ARBA00022692"/>
    </source>
</evidence>
<keyword evidence="2 5" id="KW-0812">Transmembrane</keyword>
<name>A0A1G2DXS0_9BACT</name>
<feature type="transmembrane region" description="Helical" evidence="5">
    <location>
        <begin position="189"/>
        <end position="207"/>
    </location>
</feature>
<dbReference type="PANTHER" id="PTHR37422">
    <property type="entry name" value="TEICHURONIC ACID BIOSYNTHESIS PROTEIN TUAE"/>
    <property type="match status" value="1"/>
</dbReference>
<keyword evidence="4 5" id="KW-0472">Membrane</keyword>
<feature type="transmembrane region" description="Helical" evidence="5">
    <location>
        <begin position="121"/>
        <end position="139"/>
    </location>
</feature>
<evidence type="ECO:0000256" key="3">
    <source>
        <dbReference type="ARBA" id="ARBA00022989"/>
    </source>
</evidence>
<feature type="transmembrane region" description="Helical" evidence="5">
    <location>
        <begin position="434"/>
        <end position="452"/>
    </location>
</feature>
<dbReference type="Proteomes" id="UP000178893">
    <property type="component" value="Unassembled WGS sequence"/>
</dbReference>
<dbReference type="PANTHER" id="PTHR37422:SF13">
    <property type="entry name" value="LIPOPOLYSACCHARIDE BIOSYNTHESIS PROTEIN PA4999-RELATED"/>
    <property type="match status" value="1"/>
</dbReference>
<feature type="transmembrane region" description="Helical" evidence="5">
    <location>
        <begin position="258"/>
        <end position="280"/>
    </location>
</feature>